<gene>
    <name evidence="2" type="ORF">B0H16DRAFT_1890707</name>
</gene>
<evidence type="ECO:0000256" key="1">
    <source>
        <dbReference type="SAM" id="MobiDB-lite"/>
    </source>
</evidence>
<feature type="region of interest" description="Disordered" evidence="1">
    <location>
        <begin position="1"/>
        <end position="29"/>
    </location>
</feature>
<sequence length="106" mass="11980">MPIVRRPLTGGDYEGERGEGRRTARGTRRGMHVRISHPVARIMQRQEPKELIHAQVHLLAHDCSAPRSPAIARCLAQIHAARGVLALQTPPRRPADPLRRRRHAEE</sequence>
<accession>A0AAD7N0U5</accession>
<reference evidence="2" key="1">
    <citation type="submission" date="2023-03" db="EMBL/GenBank/DDBJ databases">
        <title>Massive genome expansion in bonnet fungi (Mycena s.s.) driven by repeated elements and novel gene families across ecological guilds.</title>
        <authorList>
            <consortium name="Lawrence Berkeley National Laboratory"/>
            <person name="Harder C.B."/>
            <person name="Miyauchi S."/>
            <person name="Viragh M."/>
            <person name="Kuo A."/>
            <person name="Thoen E."/>
            <person name="Andreopoulos B."/>
            <person name="Lu D."/>
            <person name="Skrede I."/>
            <person name="Drula E."/>
            <person name="Henrissat B."/>
            <person name="Morin E."/>
            <person name="Kohler A."/>
            <person name="Barry K."/>
            <person name="LaButti K."/>
            <person name="Morin E."/>
            <person name="Salamov A."/>
            <person name="Lipzen A."/>
            <person name="Mereny Z."/>
            <person name="Hegedus B."/>
            <person name="Baldrian P."/>
            <person name="Stursova M."/>
            <person name="Weitz H."/>
            <person name="Taylor A."/>
            <person name="Grigoriev I.V."/>
            <person name="Nagy L.G."/>
            <person name="Martin F."/>
            <person name="Kauserud H."/>
        </authorList>
    </citation>
    <scope>NUCLEOTIDE SEQUENCE</scope>
    <source>
        <strain evidence="2">CBHHK182m</strain>
    </source>
</reference>
<proteinExistence type="predicted"/>
<keyword evidence="3" id="KW-1185">Reference proteome</keyword>
<comment type="caution">
    <text evidence="2">The sequence shown here is derived from an EMBL/GenBank/DDBJ whole genome shotgun (WGS) entry which is preliminary data.</text>
</comment>
<protein>
    <submittedName>
        <fullName evidence="2">Uncharacterized protein</fullName>
    </submittedName>
</protein>
<evidence type="ECO:0000313" key="2">
    <source>
        <dbReference type="EMBL" id="KAJ7740858.1"/>
    </source>
</evidence>
<name>A0AAD7N0U5_9AGAR</name>
<dbReference type="EMBL" id="JARKIB010000101">
    <property type="protein sequence ID" value="KAJ7740858.1"/>
    <property type="molecule type" value="Genomic_DNA"/>
</dbReference>
<organism evidence="2 3">
    <name type="scientific">Mycena metata</name>
    <dbReference type="NCBI Taxonomy" id="1033252"/>
    <lineage>
        <taxon>Eukaryota</taxon>
        <taxon>Fungi</taxon>
        <taxon>Dikarya</taxon>
        <taxon>Basidiomycota</taxon>
        <taxon>Agaricomycotina</taxon>
        <taxon>Agaricomycetes</taxon>
        <taxon>Agaricomycetidae</taxon>
        <taxon>Agaricales</taxon>
        <taxon>Marasmiineae</taxon>
        <taxon>Mycenaceae</taxon>
        <taxon>Mycena</taxon>
    </lineage>
</organism>
<dbReference type="Proteomes" id="UP001215598">
    <property type="component" value="Unassembled WGS sequence"/>
</dbReference>
<dbReference type="AlphaFoldDB" id="A0AAD7N0U5"/>
<evidence type="ECO:0000313" key="3">
    <source>
        <dbReference type="Proteomes" id="UP001215598"/>
    </source>
</evidence>